<dbReference type="Gene3D" id="3.30.1490.300">
    <property type="match status" value="1"/>
</dbReference>
<dbReference type="STRING" id="42354.SAMN05216333_10786"/>
<dbReference type="PIRSF" id="PIRSF019169">
    <property type="entry name" value="PilM"/>
    <property type="match status" value="1"/>
</dbReference>
<evidence type="ECO:0000313" key="3">
    <source>
        <dbReference type="Proteomes" id="UP000198814"/>
    </source>
</evidence>
<dbReference type="InterPro" id="IPR043129">
    <property type="entry name" value="ATPase_NBD"/>
</dbReference>
<dbReference type="AlphaFoldDB" id="A0A1H8NEQ4"/>
<dbReference type="NCBIfam" id="TIGR01175">
    <property type="entry name" value="pilM"/>
    <property type="match status" value="1"/>
</dbReference>
<protein>
    <submittedName>
        <fullName evidence="2">Type IV pilus assembly protein PilM</fullName>
    </submittedName>
</protein>
<keyword evidence="3" id="KW-1185">Reference proteome</keyword>
<gene>
    <name evidence="2" type="ORF">SAMN05216333_10786</name>
</gene>
<dbReference type="InterPro" id="IPR050696">
    <property type="entry name" value="FtsA/MreB"/>
</dbReference>
<dbReference type="PANTHER" id="PTHR32432">
    <property type="entry name" value="CELL DIVISION PROTEIN FTSA-RELATED"/>
    <property type="match status" value="1"/>
</dbReference>
<proteinExistence type="predicted"/>
<dbReference type="GO" id="GO:0051301">
    <property type="term" value="P:cell division"/>
    <property type="evidence" value="ECO:0007669"/>
    <property type="project" value="InterPro"/>
</dbReference>
<dbReference type="Pfam" id="PF11104">
    <property type="entry name" value="PilM_2"/>
    <property type="match status" value="1"/>
</dbReference>
<dbReference type="Gene3D" id="3.30.420.40">
    <property type="match status" value="2"/>
</dbReference>
<dbReference type="RefSeq" id="WP_090319466.1">
    <property type="nucleotide sequence ID" value="NZ_FNOE01000014.1"/>
</dbReference>
<dbReference type="InterPro" id="IPR003494">
    <property type="entry name" value="SHS2_FtsA"/>
</dbReference>
<organism evidence="2 3">
    <name type="scientific">Nitrosomonas oligotropha</name>
    <dbReference type="NCBI Taxonomy" id="42354"/>
    <lineage>
        <taxon>Bacteria</taxon>
        <taxon>Pseudomonadati</taxon>
        <taxon>Pseudomonadota</taxon>
        <taxon>Betaproteobacteria</taxon>
        <taxon>Nitrosomonadales</taxon>
        <taxon>Nitrosomonadaceae</taxon>
        <taxon>Nitrosomonas</taxon>
    </lineage>
</organism>
<dbReference type="OrthoDB" id="9773403at2"/>
<dbReference type="InterPro" id="IPR005883">
    <property type="entry name" value="PilM"/>
</dbReference>
<evidence type="ECO:0000313" key="2">
    <source>
        <dbReference type="EMBL" id="SEO28094.1"/>
    </source>
</evidence>
<dbReference type="SUPFAM" id="SSF53067">
    <property type="entry name" value="Actin-like ATPase domain"/>
    <property type="match status" value="2"/>
</dbReference>
<dbReference type="EMBL" id="FODO01000007">
    <property type="protein sequence ID" value="SEO28094.1"/>
    <property type="molecule type" value="Genomic_DNA"/>
</dbReference>
<evidence type="ECO:0000259" key="1">
    <source>
        <dbReference type="SMART" id="SM00842"/>
    </source>
</evidence>
<accession>A0A1H8NEQ4</accession>
<dbReference type="CDD" id="cd24049">
    <property type="entry name" value="ASKHA_NBD_PilM"/>
    <property type="match status" value="1"/>
</dbReference>
<dbReference type="SMART" id="SM00842">
    <property type="entry name" value="FtsA"/>
    <property type="match status" value="1"/>
</dbReference>
<dbReference type="PANTHER" id="PTHR32432:SF3">
    <property type="entry name" value="ETHANOLAMINE UTILIZATION PROTEIN EUTJ"/>
    <property type="match status" value="1"/>
</dbReference>
<reference evidence="3" key="1">
    <citation type="submission" date="2016-10" db="EMBL/GenBank/DDBJ databases">
        <authorList>
            <person name="Varghese N."/>
            <person name="Submissions S."/>
        </authorList>
    </citation>
    <scope>NUCLEOTIDE SEQUENCE [LARGE SCALE GENOMIC DNA]</scope>
    <source>
        <strain evidence="3">Nm76</strain>
    </source>
</reference>
<name>A0A1H8NEQ4_9PROT</name>
<dbReference type="Proteomes" id="UP000198814">
    <property type="component" value="Unassembled WGS sequence"/>
</dbReference>
<feature type="domain" description="SHS2" evidence="1">
    <location>
        <begin position="20"/>
        <end position="190"/>
    </location>
</feature>
<sequence length="367" mass="40262">MFKGNFDINLDFLKLKSPPLIGVDISSSSVKMVELSMIGKDNQAYRIERYVIESLPADAMQDGGIANMEAVTESLRRGWKRMGTRQKNVALALPATDVITKKIVVPAGQREEDLVFQVENEASQYIPFPLDEVDLDFQVTRSVPDNPEEVEVLIAASRKEKVEDRVAAALAAGMKTVIVDVEPYAAQAAFELTLRQLPGGGKDQVIALVDIGATVMKVNVLLNDESLYTRDQHFGGDQLTQEIHNQFNLSLEESEAAKRGGSLPGNYQAEVLQPFCETLAIEVMRAIQFFYTSTQYTEVNYIFIAGGCAVIPGLDAIIAARTQVSTLVVNPFANMELSSRIISRQLNQDAPSLLIACGLALRSFDPS</sequence>